<dbReference type="UniPathway" id="UPA00796">
    <property type="reaction ID" value="UER00771"/>
</dbReference>
<dbReference type="SUPFAM" id="SSF51735">
    <property type="entry name" value="NAD(P)-binding Rossmann-fold domains"/>
    <property type="match status" value="1"/>
</dbReference>
<dbReference type="FunFam" id="3.40.50.720:FF:000065">
    <property type="entry name" value="UDP-glucuronic acid decarboxylase 1"/>
    <property type="match status" value="1"/>
</dbReference>
<evidence type="ECO:0000256" key="2">
    <source>
        <dbReference type="ARBA" id="ARBA00004323"/>
    </source>
</evidence>
<sequence>MNIQVKCLVTGGAGFIGSHLSDSLIKKGHKVICIDNFLTGNRNNVAHLKNNRNFELIEYDLIEPLTSDIIKKISGVKYIFHLASPASPPQYQKYSIPTLLVNSIGTNNMLKIARNNDATFLLASTSEVYGNPLVHPQSEKYYGNVNPIGIRACYDESKRFAESLTMEYFRKYQMKSRVIRIFNTYGPRMEPDDGRVVSNFINQAIVNKPLTLYGDGLQTRSFCYVDDLVRGLILAVGKDGIDGEVINLGNPQERKIIEIGRLILKLMHKPKLGFTRHQKPEDDPERRKPDISKAQNLLSWKPTISLLDGLTKTIAYFQSI</sequence>
<evidence type="ECO:0000256" key="1">
    <source>
        <dbReference type="ARBA" id="ARBA00001911"/>
    </source>
</evidence>
<dbReference type="Gene3D" id="3.40.50.720">
    <property type="entry name" value="NAD(P)-binding Rossmann-like Domain"/>
    <property type="match status" value="1"/>
</dbReference>
<keyword evidence="3" id="KW-0812">Transmembrane</keyword>
<evidence type="ECO:0000313" key="14">
    <source>
        <dbReference type="EMBL" id="OIO13941.1"/>
    </source>
</evidence>
<evidence type="ECO:0000256" key="7">
    <source>
        <dbReference type="ARBA" id="ARBA00023027"/>
    </source>
</evidence>
<dbReference type="GO" id="GO:0005737">
    <property type="term" value="C:cytoplasm"/>
    <property type="evidence" value="ECO:0007669"/>
    <property type="project" value="TreeGrafter"/>
</dbReference>
<evidence type="ECO:0000256" key="8">
    <source>
        <dbReference type="ARBA" id="ARBA00023034"/>
    </source>
</evidence>
<protein>
    <submittedName>
        <fullName evidence="14">NAD-dependent dehydratase</fullName>
    </submittedName>
</protein>
<dbReference type="InterPro" id="IPR001509">
    <property type="entry name" value="Epimerase_deHydtase"/>
</dbReference>
<evidence type="ECO:0000256" key="11">
    <source>
        <dbReference type="ARBA" id="ARBA00023239"/>
    </source>
</evidence>
<evidence type="ECO:0000256" key="6">
    <source>
        <dbReference type="ARBA" id="ARBA00022989"/>
    </source>
</evidence>
<dbReference type="STRING" id="1805209.AUJ73_02925"/>
<name>A0A1J4TTL1_9BACT</name>
<evidence type="ECO:0000256" key="3">
    <source>
        <dbReference type="ARBA" id="ARBA00022692"/>
    </source>
</evidence>
<keyword evidence="11" id="KW-0456">Lyase</keyword>
<dbReference type="GO" id="GO:0048040">
    <property type="term" value="F:UDP-glucuronate decarboxylase activity"/>
    <property type="evidence" value="ECO:0007669"/>
    <property type="project" value="TreeGrafter"/>
</dbReference>
<evidence type="ECO:0000313" key="15">
    <source>
        <dbReference type="Proteomes" id="UP000183120"/>
    </source>
</evidence>
<evidence type="ECO:0000256" key="9">
    <source>
        <dbReference type="ARBA" id="ARBA00023136"/>
    </source>
</evidence>
<comment type="caution">
    <text evidence="14">The sequence shown here is derived from an EMBL/GenBank/DDBJ whole genome shotgun (WGS) entry which is preliminary data.</text>
</comment>
<organism evidence="14 15">
    <name type="scientific">Candidatus Gottesmanbacteria bacterium CG1_02_37_22</name>
    <dbReference type="NCBI Taxonomy" id="1805209"/>
    <lineage>
        <taxon>Bacteria</taxon>
        <taxon>Candidatus Gottesmaniibacteriota</taxon>
    </lineage>
</organism>
<dbReference type="InterPro" id="IPR044516">
    <property type="entry name" value="UXS-like"/>
</dbReference>
<reference evidence="14 15" key="1">
    <citation type="journal article" date="2016" name="Environ. Microbiol.">
        <title>Genomic resolution of a cold subsurface aquifer community provides metabolic insights for novel microbes adapted to high CO concentrations.</title>
        <authorList>
            <person name="Probst A.J."/>
            <person name="Castelle C.J."/>
            <person name="Singh A."/>
            <person name="Brown C.T."/>
            <person name="Anantharaman K."/>
            <person name="Sharon I."/>
            <person name="Hug L.A."/>
            <person name="Burstein D."/>
            <person name="Emerson J.B."/>
            <person name="Thomas B.C."/>
            <person name="Banfield J.F."/>
        </authorList>
    </citation>
    <scope>NUCLEOTIDE SEQUENCE [LARGE SCALE GENOMIC DNA]</scope>
    <source>
        <strain evidence="14">CG1_02_37_22</strain>
    </source>
</reference>
<accession>A0A1J4TTL1</accession>
<dbReference type="Pfam" id="PF01370">
    <property type="entry name" value="Epimerase"/>
    <property type="match status" value="1"/>
</dbReference>
<comment type="cofactor">
    <cofactor evidence="1">
        <name>NAD(+)</name>
        <dbReference type="ChEBI" id="CHEBI:57540"/>
    </cofactor>
</comment>
<dbReference type="GO" id="GO:0042732">
    <property type="term" value="P:D-xylose metabolic process"/>
    <property type="evidence" value="ECO:0007669"/>
    <property type="project" value="InterPro"/>
</dbReference>
<gene>
    <name evidence="14" type="ORF">AUJ73_02925</name>
</gene>
<proteinExistence type="predicted"/>
<evidence type="ECO:0000259" key="13">
    <source>
        <dbReference type="Pfam" id="PF01370"/>
    </source>
</evidence>
<keyword evidence="6" id="KW-1133">Transmembrane helix</keyword>
<dbReference type="AlphaFoldDB" id="A0A1J4TTL1"/>
<dbReference type="CDD" id="cd05230">
    <property type="entry name" value="UGD_SDR_e"/>
    <property type="match status" value="1"/>
</dbReference>
<evidence type="ECO:0000256" key="10">
    <source>
        <dbReference type="ARBA" id="ARBA00023180"/>
    </source>
</evidence>
<comment type="subcellular location">
    <subcellularLocation>
        <location evidence="2">Golgi apparatus membrane</location>
        <topology evidence="2">Single-pass type II membrane protein</topology>
    </subcellularLocation>
    <subcellularLocation>
        <location evidence="12">Golgi apparatus</location>
        <location evidence="12">Golgi stack membrane</location>
    </subcellularLocation>
</comment>
<keyword evidence="8" id="KW-0333">Golgi apparatus</keyword>
<dbReference type="InterPro" id="IPR036291">
    <property type="entry name" value="NAD(P)-bd_dom_sf"/>
</dbReference>
<dbReference type="PANTHER" id="PTHR43078:SF6">
    <property type="entry name" value="UDP-GLUCURONIC ACID DECARBOXYLASE 1"/>
    <property type="match status" value="1"/>
</dbReference>
<keyword evidence="7" id="KW-0520">NAD</keyword>
<evidence type="ECO:0000256" key="4">
    <source>
        <dbReference type="ARBA" id="ARBA00022793"/>
    </source>
</evidence>
<keyword evidence="10" id="KW-0325">Glycoprotein</keyword>
<dbReference type="Proteomes" id="UP000183120">
    <property type="component" value="Unassembled WGS sequence"/>
</dbReference>
<evidence type="ECO:0000256" key="5">
    <source>
        <dbReference type="ARBA" id="ARBA00022968"/>
    </source>
</evidence>
<dbReference type="EMBL" id="MNUY01000046">
    <property type="protein sequence ID" value="OIO13941.1"/>
    <property type="molecule type" value="Genomic_DNA"/>
</dbReference>
<dbReference type="PANTHER" id="PTHR43078">
    <property type="entry name" value="UDP-GLUCURONIC ACID DECARBOXYLASE-RELATED"/>
    <property type="match status" value="1"/>
</dbReference>
<dbReference type="GO" id="GO:0033320">
    <property type="term" value="P:UDP-D-xylose biosynthetic process"/>
    <property type="evidence" value="ECO:0007669"/>
    <property type="project" value="UniProtKB-UniPathway"/>
</dbReference>
<keyword evidence="9" id="KW-0472">Membrane</keyword>
<keyword evidence="4" id="KW-0210">Decarboxylase</keyword>
<keyword evidence="5" id="KW-0735">Signal-anchor</keyword>
<dbReference type="GO" id="GO:0070403">
    <property type="term" value="F:NAD+ binding"/>
    <property type="evidence" value="ECO:0007669"/>
    <property type="project" value="InterPro"/>
</dbReference>
<evidence type="ECO:0000256" key="12">
    <source>
        <dbReference type="ARBA" id="ARBA00037859"/>
    </source>
</evidence>
<feature type="domain" description="NAD-dependent epimerase/dehydratase" evidence="13">
    <location>
        <begin position="8"/>
        <end position="249"/>
    </location>
</feature>